<name>A0ABV4BII7_9GAMM</name>
<comment type="caution">
    <text evidence="2">The sequence shown here is derived from an EMBL/GenBank/DDBJ whole genome shotgun (WGS) entry which is preliminary data.</text>
</comment>
<feature type="transmembrane region" description="Helical" evidence="1">
    <location>
        <begin position="65"/>
        <end position="87"/>
    </location>
</feature>
<evidence type="ECO:0000313" key="2">
    <source>
        <dbReference type="EMBL" id="MEY6433614.1"/>
    </source>
</evidence>
<organism evidence="2 3">
    <name type="scientific">Thioalkalicoccus limnaeus</name>
    <dbReference type="NCBI Taxonomy" id="120681"/>
    <lineage>
        <taxon>Bacteria</taxon>
        <taxon>Pseudomonadati</taxon>
        <taxon>Pseudomonadota</taxon>
        <taxon>Gammaproteobacteria</taxon>
        <taxon>Chromatiales</taxon>
        <taxon>Chromatiaceae</taxon>
        <taxon>Thioalkalicoccus</taxon>
    </lineage>
</organism>
<dbReference type="Pfam" id="PF03334">
    <property type="entry name" value="PhaG_MnhG_YufB"/>
    <property type="match status" value="1"/>
</dbReference>
<dbReference type="Proteomes" id="UP001564408">
    <property type="component" value="Unassembled WGS sequence"/>
</dbReference>
<accession>A0ABV4BII7</accession>
<feature type="transmembrane region" description="Helical" evidence="1">
    <location>
        <begin position="6"/>
        <end position="28"/>
    </location>
</feature>
<keyword evidence="1" id="KW-0472">Membrane</keyword>
<sequence>MRLLLDLFTILTVSAGAFFFLAGTIGLLRFPDPLCRLHALTKADSLGLGLVVAGLMVQVSWPLGAMQLVAIWLLALLAAATVAQLMGRAMRRGGPDR</sequence>
<dbReference type="PANTHER" id="PTHR34703">
    <property type="entry name" value="ANTIPORTER SUBUNIT MNHG2-RELATED"/>
    <property type="match status" value="1"/>
</dbReference>
<protein>
    <submittedName>
        <fullName evidence="2">Monovalent cation/H(+) antiporter subunit G</fullName>
    </submittedName>
</protein>
<evidence type="ECO:0000313" key="3">
    <source>
        <dbReference type="Proteomes" id="UP001564408"/>
    </source>
</evidence>
<dbReference type="RefSeq" id="WP_369667999.1">
    <property type="nucleotide sequence ID" value="NZ_JBDKXB010000024.1"/>
</dbReference>
<gene>
    <name evidence="2" type="ORF">ABC977_14505</name>
</gene>
<keyword evidence="1" id="KW-0812">Transmembrane</keyword>
<dbReference type="PANTHER" id="PTHR34703:SF1">
    <property type="entry name" value="ANTIPORTER SUBUNIT MNHG2-RELATED"/>
    <property type="match status" value="1"/>
</dbReference>
<evidence type="ECO:0000256" key="1">
    <source>
        <dbReference type="SAM" id="Phobius"/>
    </source>
</evidence>
<dbReference type="InterPro" id="IPR005133">
    <property type="entry name" value="PhaG_MnhG_YufB"/>
</dbReference>
<dbReference type="EMBL" id="JBDKXB010000024">
    <property type="protein sequence ID" value="MEY6433614.1"/>
    <property type="molecule type" value="Genomic_DNA"/>
</dbReference>
<keyword evidence="1" id="KW-1133">Transmembrane helix</keyword>
<proteinExistence type="predicted"/>
<keyword evidence="3" id="KW-1185">Reference proteome</keyword>
<reference evidence="2 3" key="1">
    <citation type="submission" date="2024-05" db="EMBL/GenBank/DDBJ databases">
        <title>Genome Sequence and Characterization of the New Strain Purple Sulfur Bacterium of Genus Thioalkalicoccus.</title>
        <authorList>
            <person name="Bryantseva I.A."/>
            <person name="Kyndt J.A."/>
            <person name="Imhoff J.F."/>
        </authorList>
    </citation>
    <scope>NUCLEOTIDE SEQUENCE [LARGE SCALE GENOMIC DNA]</scope>
    <source>
        <strain evidence="2 3">Um2</strain>
    </source>
</reference>